<dbReference type="Pfam" id="PF19040">
    <property type="entry name" value="SGNH"/>
    <property type="match status" value="2"/>
</dbReference>
<organism evidence="3 4">
    <name type="scientific">Cellulomonas persica</name>
    <dbReference type="NCBI Taxonomy" id="76861"/>
    <lineage>
        <taxon>Bacteria</taxon>
        <taxon>Bacillati</taxon>
        <taxon>Actinomycetota</taxon>
        <taxon>Actinomycetes</taxon>
        <taxon>Micrococcales</taxon>
        <taxon>Cellulomonadaceae</taxon>
        <taxon>Cellulomonas</taxon>
    </lineage>
</organism>
<feature type="domain" description="SGNH" evidence="2">
    <location>
        <begin position="349"/>
        <end position="577"/>
    </location>
</feature>
<sequence length="596" mass="62585">MQDVSRRLLRGRSGKAAVIGVAVLLATVVVWLLVAARHDPAVPVSPVPTQAAQDVPQVDGRRCLTGARAATPVACELGAPDAQPSLAVVGDAAAEALLPALAVLAEENGWRLTTDLRDGCQLVDAAVTTAGGDRVDCGRPYDARLRRLTHDPGISHVLLVGSAGTTACTGAGCDEPDRAVLVRELRQTVRALQKAGKDVVAVRELGVPSQDLPACVAQRPRDLDDCGFDAPQVQGALAAAARRELVPVVDLTDRMCSEGWCPAVADGVLRYRPDGRLTASYARTLSDVLGARLAAAGVVAGPSDLLGAGVLRPDPSASDAGRVVDEVPWLTPPVASATHDAADPYVEGCHQNQADDEALSCTYGAAGSSTVIALVGDSHAAQWQPALRAVAQERGWLLRTYTKSACLFADVSVWNGAQDGAYESCTAWSRNVVDALRADPPTVLIPVSTGRYALATDDGPLRDEAAIVDGMVRTWSAVAQTGTRVLPIVDTPWLDEDMRACVRENPEHLSACAVPRDRAVAKSARAWQDAAVARVADAALVDLTDVVCPADRCAPVIGNVLVWRDAHHLTATYALSTTPFLDERLTPLVEAASAHR</sequence>
<feature type="domain" description="SGNH" evidence="2">
    <location>
        <begin position="62"/>
        <end position="288"/>
    </location>
</feature>
<evidence type="ECO:0000313" key="3">
    <source>
        <dbReference type="EMBL" id="GEK17139.1"/>
    </source>
</evidence>
<feature type="transmembrane region" description="Helical" evidence="1">
    <location>
        <begin position="16"/>
        <end position="36"/>
    </location>
</feature>
<keyword evidence="1" id="KW-1133">Transmembrane helix</keyword>
<keyword evidence="1" id="KW-0812">Transmembrane</keyword>
<dbReference type="InterPro" id="IPR043968">
    <property type="entry name" value="SGNH"/>
</dbReference>
<evidence type="ECO:0000256" key="1">
    <source>
        <dbReference type="SAM" id="Phobius"/>
    </source>
</evidence>
<dbReference type="OrthoDB" id="3404679at2"/>
<comment type="caution">
    <text evidence="3">The sequence shown here is derived from an EMBL/GenBank/DDBJ whole genome shotgun (WGS) entry which is preliminary data.</text>
</comment>
<evidence type="ECO:0000313" key="4">
    <source>
        <dbReference type="Proteomes" id="UP000321386"/>
    </source>
</evidence>
<proteinExistence type="predicted"/>
<keyword evidence="1" id="KW-0472">Membrane</keyword>
<keyword evidence="4" id="KW-1185">Reference proteome</keyword>
<accession>A0A510URA6</accession>
<name>A0A510URA6_9CELL</name>
<reference evidence="3 4" key="1">
    <citation type="submission" date="2019-07" db="EMBL/GenBank/DDBJ databases">
        <title>Whole genome shotgun sequence of Cellulomonas persica NBRC 101101.</title>
        <authorList>
            <person name="Hosoyama A."/>
            <person name="Uohara A."/>
            <person name="Ohji S."/>
            <person name="Ichikawa N."/>
        </authorList>
    </citation>
    <scope>NUCLEOTIDE SEQUENCE [LARGE SCALE GENOMIC DNA]</scope>
    <source>
        <strain evidence="3 4">NBRC 101101</strain>
    </source>
</reference>
<dbReference type="RefSeq" id="WP_146805405.1">
    <property type="nucleotide sequence ID" value="NZ_BJUA01000003.1"/>
</dbReference>
<protein>
    <recommendedName>
        <fullName evidence="2">SGNH domain-containing protein</fullName>
    </recommendedName>
</protein>
<dbReference type="AlphaFoldDB" id="A0A510URA6"/>
<gene>
    <name evidence="3" type="ORF">CPE01_08720</name>
</gene>
<evidence type="ECO:0000259" key="2">
    <source>
        <dbReference type="Pfam" id="PF19040"/>
    </source>
</evidence>
<dbReference type="Proteomes" id="UP000321386">
    <property type="component" value="Unassembled WGS sequence"/>
</dbReference>
<dbReference type="EMBL" id="BJUA01000003">
    <property type="protein sequence ID" value="GEK17139.1"/>
    <property type="molecule type" value="Genomic_DNA"/>
</dbReference>